<dbReference type="Gene3D" id="1.20.120.530">
    <property type="entry name" value="GntR ligand-binding domain-like"/>
    <property type="match status" value="1"/>
</dbReference>
<name>A0A239F1E1_9RHOB</name>
<dbReference type="Pfam" id="PF00392">
    <property type="entry name" value="GntR"/>
    <property type="match status" value="1"/>
</dbReference>
<proteinExistence type="predicted"/>
<dbReference type="InterPro" id="IPR036388">
    <property type="entry name" value="WH-like_DNA-bd_sf"/>
</dbReference>
<dbReference type="InterPro" id="IPR008920">
    <property type="entry name" value="TF_FadR/GntR_C"/>
</dbReference>
<organism evidence="5 6">
    <name type="scientific">Tropicimonas sediminicola</name>
    <dbReference type="NCBI Taxonomy" id="1031541"/>
    <lineage>
        <taxon>Bacteria</taxon>
        <taxon>Pseudomonadati</taxon>
        <taxon>Pseudomonadota</taxon>
        <taxon>Alphaproteobacteria</taxon>
        <taxon>Rhodobacterales</taxon>
        <taxon>Roseobacteraceae</taxon>
        <taxon>Tropicimonas</taxon>
    </lineage>
</organism>
<dbReference type="EMBL" id="FZOY01000002">
    <property type="protein sequence ID" value="SNS50830.1"/>
    <property type="molecule type" value="Genomic_DNA"/>
</dbReference>
<keyword evidence="6" id="KW-1185">Reference proteome</keyword>
<reference evidence="5 6" key="1">
    <citation type="submission" date="2017-06" db="EMBL/GenBank/DDBJ databases">
        <authorList>
            <person name="Kim H.J."/>
            <person name="Triplett B.A."/>
        </authorList>
    </citation>
    <scope>NUCLEOTIDE SEQUENCE [LARGE SCALE GENOMIC DNA]</scope>
    <source>
        <strain evidence="5 6">DSM 29339</strain>
    </source>
</reference>
<dbReference type="PANTHER" id="PTHR43537:SF24">
    <property type="entry name" value="GLUCONATE OPERON TRANSCRIPTIONAL REPRESSOR"/>
    <property type="match status" value="1"/>
</dbReference>
<dbReference type="Gene3D" id="1.10.10.10">
    <property type="entry name" value="Winged helix-like DNA-binding domain superfamily/Winged helix DNA-binding domain"/>
    <property type="match status" value="1"/>
</dbReference>
<accession>A0A239F1E1</accession>
<dbReference type="InterPro" id="IPR011711">
    <property type="entry name" value="GntR_C"/>
</dbReference>
<keyword evidence="3" id="KW-0804">Transcription</keyword>
<dbReference type="Proteomes" id="UP000198426">
    <property type="component" value="Unassembled WGS sequence"/>
</dbReference>
<dbReference type="AlphaFoldDB" id="A0A239F1E1"/>
<dbReference type="PANTHER" id="PTHR43537">
    <property type="entry name" value="TRANSCRIPTIONAL REGULATOR, GNTR FAMILY"/>
    <property type="match status" value="1"/>
</dbReference>
<evidence type="ECO:0000256" key="3">
    <source>
        <dbReference type="ARBA" id="ARBA00023163"/>
    </source>
</evidence>
<dbReference type="SUPFAM" id="SSF48008">
    <property type="entry name" value="GntR ligand-binding domain-like"/>
    <property type="match status" value="1"/>
</dbReference>
<keyword evidence="2" id="KW-0238">DNA-binding</keyword>
<evidence type="ECO:0000313" key="6">
    <source>
        <dbReference type="Proteomes" id="UP000198426"/>
    </source>
</evidence>
<dbReference type="CDD" id="cd07377">
    <property type="entry name" value="WHTH_GntR"/>
    <property type="match status" value="1"/>
</dbReference>
<dbReference type="Pfam" id="PF07729">
    <property type="entry name" value="FCD"/>
    <property type="match status" value="1"/>
</dbReference>
<sequence length="232" mass="26045">MTKQTPALDTAPDSAKATIAPAFPRRGTLSEQAYDAISEMIERRELATGSLIVEQQLADQLGISRTPLRQALQRLEAEGVLVKSANRSFQVRKVELREYLQSLKVRELLESEAAALCVDRVDREAISAARANLQAVETRRPYDMLAHWRSDDEVHGLVIENCGNKVMAELIHGLRASTKMFEIDRLYERLEPDSRQHAEILDALEARDAKAARKAVANHIRSLFQFAIETIA</sequence>
<dbReference type="GO" id="GO:0003700">
    <property type="term" value="F:DNA-binding transcription factor activity"/>
    <property type="evidence" value="ECO:0007669"/>
    <property type="project" value="InterPro"/>
</dbReference>
<evidence type="ECO:0000256" key="1">
    <source>
        <dbReference type="ARBA" id="ARBA00023015"/>
    </source>
</evidence>
<gene>
    <name evidence="5" type="ORF">SAMN05421757_102451</name>
</gene>
<feature type="domain" description="HTH gntR-type" evidence="4">
    <location>
        <begin position="27"/>
        <end position="94"/>
    </location>
</feature>
<dbReference type="InterPro" id="IPR036390">
    <property type="entry name" value="WH_DNA-bd_sf"/>
</dbReference>
<dbReference type="PRINTS" id="PR00035">
    <property type="entry name" value="HTHGNTR"/>
</dbReference>
<dbReference type="InterPro" id="IPR000524">
    <property type="entry name" value="Tscrpt_reg_HTH_GntR"/>
</dbReference>
<dbReference type="SMART" id="SM00345">
    <property type="entry name" value="HTH_GNTR"/>
    <property type="match status" value="1"/>
</dbReference>
<keyword evidence="1" id="KW-0805">Transcription regulation</keyword>
<evidence type="ECO:0000259" key="4">
    <source>
        <dbReference type="PROSITE" id="PS50949"/>
    </source>
</evidence>
<dbReference type="RefSeq" id="WP_089232182.1">
    <property type="nucleotide sequence ID" value="NZ_FZOY01000002.1"/>
</dbReference>
<dbReference type="GO" id="GO:0003677">
    <property type="term" value="F:DNA binding"/>
    <property type="evidence" value="ECO:0007669"/>
    <property type="project" value="UniProtKB-KW"/>
</dbReference>
<dbReference type="PROSITE" id="PS50949">
    <property type="entry name" value="HTH_GNTR"/>
    <property type="match status" value="1"/>
</dbReference>
<evidence type="ECO:0000313" key="5">
    <source>
        <dbReference type="EMBL" id="SNS50830.1"/>
    </source>
</evidence>
<protein>
    <submittedName>
        <fullName evidence="5">Transcriptional regulator, GntR family</fullName>
    </submittedName>
</protein>
<evidence type="ECO:0000256" key="2">
    <source>
        <dbReference type="ARBA" id="ARBA00023125"/>
    </source>
</evidence>
<dbReference type="SMART" id="SM00895">
    <property type="entry name" value="FCD"/>
    <property type="match status" value="1"/>
</dbReference>
<dbReference type="OrthoDB" id="7620579at2"/>
<dbReference type="SUPFAM" id="SSF46785">
    <property type="entry name" value="Winged helix' DNA-binding domain"/>
    <property type="match status" value="1"/>
</dbReference>